<sequence length="38" mass="4170">MLAIYAAVVAEPQIMTALATISAGFAVAFIRTYIRRRL</sequence>
<dbReference type="AlphaFoldDB" id="A0A1M4ERI6"/>
<reference evidence="2" key="1">
    <citation type="submission" date="2016-04" db="EMBL/GenBank/DDBJ databases">
        <authorList>
            <person name="Evans L.H."/>
            <person name="Alamgir A."/>
            <person name="Owens N."/>
            <person name="Weber N.D."/>
            <person name="Virtaneva K."/>
            <person name="Barbian K."/>
            <person name="Babar A."/>
            <person name="Rosenke K."/>
        </authorList>
    </citation>
    <scope>NUCLEOTIDE SEQUENCE</scope>
    <source>
        <strain evidence="2">Nono1</strain>
    </source>
</reference>
<keyword evidence="1" id="KW-0812">Transmembrane</keyword>
<dbReference type="EMBL" id="LT559118">
    <property type="protein sequence ID" value="SBP01243.1"/>
    <property type="molecule type" value="Genomic_DNA"/>
</dbReference>
<gene>
    <name evidence="2" type="ORF">BN4615_P10759</name>
</gene>
<protein>
    <submittedName>
        <fullName evidence="2">Uncharacterized protein</fullName>
    </submittedName>
</protein>
<evidence type="ECO:0000313" key="2">
    <source>
        <dbReference type="EMBL" id="SBP01243.1"/>
    </source>
</evidence>
<accession>A0A1M4ERI6</accession>
<feature type="transmembrane region" description="Helical" evidence="1">
    <location>
        <begin position="14"/>
        <end position="34"/>
    </location>
</feature>
<keyword evidence="1" id="KW-0472">Membrane</keyword>
<name>A0A1M4ERI6_9ACTN</name>
<keyword evidence="1" id="KW-1133">Transmembrane helix</keyword>
<evidence type="ECO:0000256" key="1">
    <source>
        <dbReference type="SAM" id="Phobius"/>
    </source>
</evidence>
<proteinExistence type="predicted"/>
<organism evidence="2">
    <name type="scientific">Nonomuraea gerenzanensis</name>
    <dbReference type="NCBI Taxonomy" id="93944"/>
    <lineage>
        <taxon>Bacteria</taxon>
        <taxon>Bacillati</taxon>
        <taxon>Actinomycetota</taxon>
        <taxon>Actinomycetes</taxon>
        <taxon>Streptosporangiales</taxon>
        <taxon>Streptosporangiaceae</taxon>
        <taxon>Nonomuraea</taxon>
    </lineage>
</organism>